<gene>
    <name evidence="3" type="ORF">IL334_006329</name>
</gene>
<dbReference type="EMBL" id="CP141889">
    <property type="protein sequence ID" value="WRT69345.1"/>
    <property type="molecule type" value="Genomic_DNA"/>
</dbReference>
<keyword evidence="1" id="KW-0472">Membrane</keyword>
<dbReference type="RefSeq" id="XP_062794084.1">
    <property type="nucleotide sequence ID" value="XM_062938033.1"/>
</dbReference>
<feature type="transmembrane region" description="Helical" evidence="1">
    <location>
        <begin position="98"/>
        <end position="116"/>
    </location>
</feature>
<keyword evidence="1" id="KW-1133">Transmembrane helix</keyword>
<sequence>MFSGRRKSATVLVEEASFANDIQSSSAEYKHRMQLETYQRDPVKAAAASRLAERQRTPSFNLTPFDPVDSDDSGKLKRSQAPAYHLLRLRILTSWRQILGVLGLAGALVLVLQILAAPADNIAEWNQWPQEPKTEPSIRVNRKISAKARSRDGASTLGDHKIANGILQVNPDSTVHPLRVLVQSAQEQWDEKVARQSKTLHEAVKEYKRRYHQNPPQGFDKWWAFTVENNVHLPDEYDQIYRDLAPFYSVSPAKLNHRIKEAAKSLRTFTLEISEGHVTSHHVYDSKVVESGEERPKHQIALIQPIAQHLPDMTIVMSEGFIDDDIDPDAVNGYPWACPISSPLFNSARYNKANHKDGLSAIDGKSFVADIREYMNICNHPELMEQHGLLIGKNPQMQSPSPVISLSKTALHADILGIPTEQWVEGGPVPAWQDRKQDKVLWRGSNTAMHYDETVSWRGSQRVRLINMTNHIGAGELVTLSPDQGKKTLRESAKSNTWPAANAEQMDVKFTGKPLQCDKNDGTCERIARDYAFAHGRMGHEEALAYKYVIDVDGNAWSARFNRLLTSGSLIFKATIMPEWYTDRIQPWIHYVPIKMDFSDLYDAVAFFRPSSTNPAAEDALAEKIASAGRQWALTHWRREDMTAYMFRLYLEWARLISSDRKSKDFVYSPDMEMRRH</sequence>
<dbReference type="Proteomes" id="UP001329825">
    <property type="component" value="Chromosome 9"/>
</dbReference>
<dbReference type="PANTHER" id="PTHR12203">
    <property type="entry name" value="KDEL LYS-ASP-GLU-LEU CONTAINING - RELATED"/>
    <property type="match status" value="1"/>
</dbReference>
<dbReference type="InterPro" id="IPR051091">
    <property type="entry name" value="O-Glucosyltr/Glycosyltrsf_90"/>
</dbReference>
<organism evidence="3 4">
    <name type="scientific">Kwoniella shivajii</name>
    <dbReference type="NCBI Taxonomy" id="564305"/>
    <lineage>
        <taxon>Eukaryota</taxon>
        <taxon>Fungi</taxon>
        <taxon>Dikarya</taxon>
        <taxon>Basidiomycota</taxon>
        <taxon>Agaricomycotina</taxon>
        <taxon>Tremellomycetes</taxon>
        <taxon>Tremellales</taxon>
        <taxon>Cryptococcaceae</taxon>
        <taxon>Kwoniella</taxon>
    </lineage>
</organism>
<dbReference type="PANTHER" id="PTHR12203:SF118">
    <property type="entry name" value="BETA-1,2-XYLOSYLTRANSFERASE 1"/>
    <property type="match status" value="1"/>
</dbReference>
<keyword evidence="4" id="KW-1185">Reference proteome</keyword>
<dbReference type="GeneID" id="87958459"/>
<proteinExistence type="predicted"/>
<dbReference type="SMART" id="SM00672">
    <property type="entry name" value="CAP10"/>
    <property type="match status" value="1"/>
</dbReference>
<dbReference type="Pfam" id="PF05686">
    <property type="entry name" value="Glyco_transf_90"/>
    <property type="match status" value="1"/>
</dbReference>
<evidence type="ECO:0000313" key="3">
    <source>
        <dbReference type="EMBL" id="WRT69345.1"/>
    </source>
</evidence>
<reference evidence="3 4" key="1">
    <citation type="submission" date="2024-01" db="EMBL/GenBank/DDBJ databases">
        <title>Comparative genomics of Cryptococcus and Kwoniella reveals pathogenesis evolution and contrasting modes of karyotype evolution via chromosome fusion or intercentromeric recombination.</title>
        <authorList>
            <person name="Coelho M.A."/>
            <person name="David-Palma M."/>
            <person name="Shea T."/>
            <person name="Bowers K."/>
            <person name="McGinley-Smith S."/>
            <person name="Mohammad A.W."/>
            <person name="Gnirke A."/>
            <person name="Yurkov A.M."/>
            <person name="Nowrousian M."/>
            <person name="Sun S."/>
            <person name="Cuomo C.A."/>
            <person name="Heitman J."/>
        </authorList>
    </citation>
    <scope>NUCLEOTIDE SEQUENCE [LARGE SCALE GENOMIC DNA]</scope>
    <source>
        <strain evidence="3">CBS 11374</strain>
    </source>
</reference>
<evidence type="ECO:0000259" key="2">
    <source>
        <dbReference type="SMART" id="SM00672"/>
    </source>
</evidence>
<accession>A0ABZ1D602</accession>
<name>A0ABZ1D602_9TREE</name>
<keyword evidence="1" id="KW-0812">Transmembrane</keyword>
<dbReference type="InterPro" id="IPR006598">
    <property type="entry name" value="CAP10"/>
</dbReference>
<evidence type="ECO:0000256" key="1">
    <source>
        <dbReference type="SAM" id="Phobius"/>
    </source>
</evidence>
<feature type="domain" description="Glycosyl transferase CAP10" evidence="2">
    <location>
        <begin position="367"/>
        <end position="660"/>
    </location>
</feature>
<evidence type="ECO:0000313" key="4">
    <source>
        <dbReference type="Proteomes" id="UP001329825"/>
    </source>
</evidence>
<protein>
    <recommendedName>
        <fullName evidence="2">Glycosyl transferase CAP10 domain-containing protein</fullName>
    </recommendedName>
</protein>